<protein>
    <submittedName>
        <fullName evidence="1">Uncharacterized protein</fullName>
    </submittedName>
</protein>
<comment type="caution">
    <text evidence="1">The sequence shown here is derived from an EMBL/GenBank/DDBJ whole genome shotgun (WGS) entry which is preliminary data.</text>
</comment>
<evidence type="ECO:0000313" key="2">
    <source>
        <dbReference type="Proteomes" id="UP000485058"/>
    </source>
</evidence>
<proteinExistence type="predicted"/>
<dbReference type="AlphaFoldDB" id="A0A6A0A0V4"/>
<feature type="non-terminal residue" evidence="1">
    <location>
        <position position="1"/>
    </location>
</feature>
<dbReference type="SUPFAM" id="SSF101967">
    <property type="entry name" value="Adhesin YadA, collagen-binding domain"/>
    <property type="match status" value="1"/>
</dbReference>
<gene>
    <name evidence="1" type="ORF">HaLaN_24016</name>
</gene>
<organism evidence="1 2">
    <name type="scientific">Haematococcus lacustris</name>
    <name type="common">Green alga</name>
    <name type="synonym">Haematococcus pluvialis</name>
    <dbReference type="NCBI Taxonomy" id="44745"/>
    <lineage>
        <taxon>Eukaryota</taxon>
        <taxon>Viridiplantae</taxon>
        <taxon>Chlorophyta</taxon>
        <taxon>core chlorophytes</taxon>
        <taxon>Chlorophyceae</taxon>
        <taxon>CS clade</taxon>
        <taxon>Chlamydomonadales</taxon>
        <taxon>Haematococcaceae</taxon>
        <taxon>Haematococcus</taxon>
    </lineage>
</organism>
<keyword evidence="2" id="KW-1185">Reference proteome</keyword>
<reference evidence="1 2" key="1">
    <citation type="submission" date="2020-02" db="EMBL/GenBank/DDBJ databases">
        <title>Draft genome sequence of Haematococcus lacustris strain NIES-144.</title>
        <authorList>
            <person name="Morimoto D."/>
            <person name="Nakagawa S."/>
            <person name="Yoshida T."/>
            <person name="Sawayama S."/>
        </authorList>
    </citation>
    <scope>NUCLEOTIDE SEQUENCE [LARGE SCALE GENOMIC DNA]</scope>
    <source>
        <strain evidence="1 2">NIES-144</strain>
    </source>
</reference>
<evidence type="ECO:0000313" key="1">
    <source>
        <dbReference type="EMBL" id="GFH25959.1"/>
    </source>
</evidence>
<dbReference type="Proteomes" id="UP000485058">
    <property type="component" value="Unassembled WGS sequence"/>
</dbReference>
<sequence>DVQSVAVGVLGVAVGVQGVAVGVQGVAVGVQSVAVGVPGPVHLVQFLELGNWPGTAGLLKHGHLTGQQPDAAVVWATHHVFLHTCVGE</sequence>
<dbReference type="InterPro" id="IPR011049">
    <property type="entry name" value="Serralysin-like_metalloprot_C"/>
</dbReference>
<name>A0A6A0A0V4_HAELA</name>
<feature type="non-terminal residue" evidence="1">
    <location>
        <position position="88"/>
    </location>
</feature>
<accession>A0A6A0A0V4</accession>
<dbReference type="EMBL" id="BLLF01002972">
    <property type="protein sequence ID" value="GFH25959.1"/>
    <property type="molecule type" value="Genomic_DNA"/>
</dbReference>